<dbReference type="SUPFAM" id="SSF52402">
    <property type="entry name" value="Adenine nucleotide alpha hydrolases-like"/>
    <property type="match status" value="1"/>
</dbReference>
<keyword evidence="1" id="KW-0028">Amino-acid biosynthesis</keyword>
<sequence length="229" mass="26741">MCGLNTLIKKKKNIYVYVFFNNQTSKVNRPLELSYNEAVDLFIKVLSDSVQKRVCSISQSSKRLRHRYLMSQPDEWCLCEGKEDQQKRFGDLPRESLLTSWRAQQETESQAREASVCILYSGGIDSHVIAALCDKFVPSNETIDLINVSVGTNPLQAPDRLTAINGFLELSEWSPTRKWRLIQVNIDELQTLKNIRVDFFFFPLYFFFLQVKDRDKKKKKLHICMYILK</sequence>
<keyword evidence="2" id="KW-0061">Asparagine biosynthesis</keyword>
<dbReference type="Proteomes" id="UP000023152">
    <property type="component" value="Unassembled WGS sequence"/>
</dbReference>
<name>X6MPJ2_RETFI</name>
<gene>
    <name evidence="4" type="ORF">RFI_22012</name>
</gene>
<reference evidence="4 5" key="1">
    <citation type="journal article" date="2013" name="Curr. Biol.">
        <title>The Genome of the Foraminiferan Reticulomyxa filosa.</title>
        <authorList>
            <person name="Glockner G."/>
            <person name="Hulsmann N."/>
            <person name="Schleicher M."/>
            <person name="Noegel A.A."/>
            <person name="Eichinger L."/>
            <person name="Gallinger C."/>
            <person name="Pawlowski J."/>
            <person name="Sierra R."/>
            <person name="Euteneuer U."/>
            <person name="Pillet L."/>
            <person name="Moustafa A."/>
            <person name="Platzer M."/>
            <person name="Groth M."/>
            <person name="Szafranski K."/>
            <person name="Schliwa M."/>
        </authorList>
    </citation>
    <scope>NUCLEOTIDE SEQUENCE [LARGE SCALE GENOMIC DNA]</scope>
</reference>
<accession>X6MPJ2</accession>
<dbReference type="PANTHER" id="PTHR45937">
    <property type="entry name" value="ASPARAGINE SYNTHETASE DOMAIN-CONTAINING PROTEIN 1"/>
    <property type="match status" value="1"/>
</dbReference>
<keyword evidence="5" id="KW-1185">Reference proteome</keyword>
<keyword evidence="3" id="KW-0315">Glutamine amidotransferase</keyword>
<organism evidence="4 5">
    <name type="scientific">Reticulomyxa filosa</name>
    <dbReference type="NCBI Taxonomy" id="46433"/>
    <lineage>
        <taxon>Eukaryota</taxon>
        <taxon>Sar</taxon>
        <taxon>Rhizaria</taxon>
        <taxon>Retaria</taxon>
        <taxon>Foraminifera</taxon>
        <taxon>Monothalamids</taxon>
        <taxon>Reticulomyxidae</taxon>
        <taxon>Reticulomyxa</taxon>
    </lineage>
</organism>
<dbReference type="Gene3D" id="3.40.50.620">
    <property type="entry name" value="HUPs"/>
    <property type="match status" value="1"/>
</dbReference>
<evidence type="ECO:0000313" key="4">
    <source>
        <dbReference type="EMBL" id="ETO15347.1"/>
    </source>
</evidence>
<dbReference type="PANTHER" id="PTHR45937:SF1">
    <property type="entry name" value="ASPARAGINE SYNTHETASE DOMAIN-CONTAINING PROTEIN 1"/>
    <property type="match status" value="1"/>
</dbReference>
<evidence type="ECO:0000256" key="2">
    <source>
        <dbReference type="ARBA" id="ARBA00022888"/>
    </source>
</evidence>
<evidence type="ECO:0000256" key="1">
    <source>
        <dbReference type="ARBA" id="ARBA00022605"/>
    </source>
</evidence>
<dbReference type="InterPro" id="IPR051857">
    <property type="entry name" value="Asn_synthetase_domain"/>
</dbReference>
<dbReference type="OrthoDB" id="10252281at2759"/>
<evidence type="ECO:0008006" key="6">
    <source>
        <dbReference type="Google" id="ProtNLM"/>
    </source>
</evidence>
<dbReference type="AlphaFoldDB" id="X6MPJ2"/>
<protein>
    <recommendedName>
        <fullName evidence="6">Asparagine synthetase domain-containing protein</fullName>
    </recommendedName>
</protein>
<comment type="caution">
    <text evidence="4">The sequence shown here is derived from an EMBL/GenBank/DDBJ whole genome shotgun (WGS) entry which is preliminary data.</text>
</comment>
<proteinExistence type="predicted"/>
<evidence type="ECO:0000313" key="5">
    <source>
        <dbReference type="Proteomes" id="UP000023152"/>
    </source>
</evidence>
<dbReference type="EMBL" id="ASPP01019206">
    <property type="protein sequence ID" value="ETO15347.1"/>
    <property type="molecule type" value="Genomic_DNA"/>
</dbReference>
<dbReference type="InterPro" id="IPR014729">
    <property type="entry name" value="Rossmann-like_a/b/a_fold"/>
</dbReference>
<evidence type="ECO:0000256" key="3">
    <source>
        <dbReference type="ARBA" id="ARBA00022962"/>
    </source>
</evidence>
<dbReference type="GO" id="GO:0006529">
    <property type="term" value="P:asparagine biosynthetic process"/>
    <property type="evidence" value="ECO:0007669"/>
    <property type="project" value="UniProtKB-KW"/>
</dbReference>